<keyword evidence="9" id="KW-1185">Reference proteome</keyword>
<organism evidence="8 9">
    <name type="scientific">Helicostylum pulchrum</name>
    <dbReference type="NCBI Taxonomy" id="562976"/>
    <lineage>
        <taxon>Eukaryota</taxon>
        <taxon>Fungi</taxon>
        <taxon>Fungi incertae sedis</taxon>
        <taxon>Mucoromycota</taxon>
        <taxon>Mucoromycotina</taxon>
        <taxon>Mucoromycetes</taxon>
        <taxon>Mucorales</taxon>
        <taxon>Mucorineae</taxon>
        <taxon>Mucoraceae</taxon>
        <taxon>Helicostylum</taxon>
    </lineage>
</organism>
<dbReference type="Pfam" id="PF00096">
    <property type="entry name" value="zf-C2H2"/>
    <property type="match status" value="2"/>
</dbReference>
<proteinExistence type="predicted"/>
<keyword evidence="3" id="KW-0862">Zinc</keyword>
<evidence type="ECO:0000256" key="6">
    <source>
        <dbReference type="SAM" id="MobiDB-lite"/>
    </source>
</evidence>
<dbReference type="SMART" id="SM00355">
    <property type="entry name" value="ZnF_C2H2"/>
    <property type="match status" value="3"/>
</dbReference>
<feature type="region of interest" description="Disordered" evidence="6">
    <location>
        <begin position="126"/>
        <end position="148"/>
    </location>
</feature>
<evidence type="ECO:0000259" key="7">
    <source>
        <dbReference type="PROSITE" id="PS50157"/>
    </source>
</evidence>
<evidence type="ECO:0000313" key="9">
    <source>
        <dbReference type="Proteomes" id="UP001476247"/>
    </source>
</evidence>
<accession>A0ABP9Y6B1</accession>
<dbReference type="PROSITE" id="PS00028">
    <property type="entry name" value="ZINC_FINGER_C2H2_1"/>
    <property type="match status" value="2"/>
</dbReference>
<dbReference type="Pfam" id="PF13912">
    <property type="entry name" value="zf-C2H2_6"/>
    <property type="match status" value="1"/>
</dbReference>
<name>A0ABP9Y6B1_9FUNG</name>
<feature type="coiled-coil region" evidence="5">
    <location>
        <begin position="200"/>
        <end position="227"/>
    </location>
</feature>
<dbReference type="Proteomes" id="UP001476247">
    <property type="component" value="Unassembled WGS sequence"/>
</dbReference>
<feature type="domain" description="C2H2-type" evidence="7">
    <location>
        <begin position="48"/>
        <end position="75"/>
    </location>
</feature>
<gene>
    <name evidence="8" type="ORF">HPULCUR_007594</name>
</gene>
<dbReference type="InterPro" id="IPR036236">
    <property type="entry name" value="Znf_C2H2_sf"/>
</dbReference>
<dbReference type="PANTHER" id="PTHR23235:SF120">
    <property type="entry name" value="KRUPPEL-LIKE FACTOR 15"/>
    <property type="match status" value="1"/>
</dbReference>
<sequence length="251" mass="28113">MNDNNSPPLDTKLPTPISPTTTVHFGSLISQFSIKDNSTSESSTNKLFGCPDCSQVFNRAHNLKSHRATHSASKPFQCTDCEKQFLRLHDLKRHQKLHTGERPYHCPVCKRSFSRLDALNRHRKTEGGSACLKTSSSSTSPSMPVKKQESIPPLFIPSMTSQWQVNATLPSFITKPNPYANSPPPPPPSLPSLILPLNNNSSTNELVEDLRLKIHDLEIENRVLRSLLCNESAAKKTEDETLDFKRQKRST</sequence>
<dbReference type="InterPro" id="IPR013087">
    <property type="entry name" value="Znf_C2H2_type"/>
</dbReference>
<dbReference type="PANTHER" id="PTHR23235">
    <property type="entry name" value="KRUEPPEL-LIKE TRANSCRIPTION FACTOR"/>
    <property type="match status" value="1"/>
</dbReference>
<comment type="caution">
    <text evidence="8">The sequence shown here is derived from an EMBL/GenBank/DDBJ whole genome shotgun (WGS) entry which is preliminary data.</text>
</comment>
<keyword evidence="2 4" id="KW-0863">Zinc-finger</keyword>
<dbReference type="SUPFAM" id="SSF57667">
    <property type="entry name" value="beta-beta-alpha zinc fingers"/>
    <property type="match status" value="2"/>
</dbReference>
<keyword evidence="5" id="KW-0175">Coiled coil</keyword>
<evidence type="ECO:0000313" key="8">
    <source>
        <dbReference type="EMBL" id="GAA5802133.1"/>
    </source>
</evidence>
<reference evidence="8 9" key="1">
    <citation type="submission" date="2024-04" db="EMBL/GenBank/DDBJ databases">
        <title>genome sequences of Mucor flavus KT1a and Helicostylum pulchrum KT1b strains isolation_sourced from the surface of a dry-aged beef.</title>
        <authorList>
            <person name="Toyotome T."/>
            <person name="Hosono M."/>
            <person name="Torimaru M."/>
            <person name="Fukuda K."/>
            <person name="Mikami N."/>
        </authorList>
    </citation>
    <scope>NUCLEOTIDE SEQUENCE [LARGE SCALE GENOMIC DNA]</scope>
    <source>
        <strain evidence="8 9">KT1b</strain>
    </source>
</reference>
<dbReference type="EMBL" id="BAABUJ010000021">
    <property type="protein sequence ID" value="GAA5802133.1"/>
    <property type="molecule type" value="Genomic_DNA"/>
</dbReference>
<keyword evidence="1" id="KW-0479">Metal-binding</keyword>
<evidence type="ECO:0000256" key="4">
    <source>
        <dbReference type="PROSITE-ProRule" id="PRU00042"/>
    </source>
</evidence>
<evidence type="ECO:0000256" key="2">
    <source>
        <dbReference type="ARBA" id="ARBA00022771"/>
    </source>
</evidence>
<evidence type="ECO:0000256" key="3">
    <source>
        <dbReference type="ARBA" id="ARBA00022833"/>
    </source>
</evidence>
<feature type="domain" description="C2H2-type" evidence="7">
    <location>
        <begin position="76"/>
        <end position="103"/>
    </location>
</feature>
<protein>
    <recommendedName>
        <fullName evidence="7">C2H2-type domain-containing protein</fullName>
    </recommendedName>
</protein>
<evidence type="ECO:0000256" key="5">
    <source>
        <dbReference type="SAM" id="Coils"/>
    </source>
</evidence>
<feature type="domain" description="C2H2-type" evidence="7">
    <location>
        <begin position="104"/>
        <end position="131"/>
    </location>
</feature>
<evidence type="ECO:0000256" key="1">
    <source>
        <dbReference type="ARBA" id="ARBA00022723"/>
    </source>
</evidence>
<dbReference type="PROSITE" id="PS50157">
    <property type="entry name" value="ZINC_FINGER_C2H2_2"/>
    <property type="match status" value="3"/>
</dbReference>
<dbReference type="Gene3D" id="3.30.160.60">
    <property type="entry name" value="Classic Zinc Finger"/>
    <property type="match status" value="3"/>
</dbReference>